<dbReference type="Gene3D" id="3.30.565.10">
    <property type="entry name" value="Histidine kinase-like ATPase, C-terminal domain"/>
    <property type="match status" value="1"/>
</dbReference>
<proteinExistence type="predicted"/>
<dbReference type="Gene3D" id="6.10.340.10">
    <property type="match status" value="1"/>
</dbReference>
<dbReference type="PANTHER" id="PTHR34220">
    <property type="entry name" value="SENSOR HISTIDINE KINASE YPDA"/>
    <property type="match status" value="1"/>
</dbReference>
<dbReference type="PRINTS" id="PR00344">
    <property type="entry name" value="BCTRLSENSOR"/>
</dbReference>
<dbReference type="InterPro" id="IPR050640">
    <property type="entry name" value="Bact_2-comp_sensor_kinase"/>
</dbReference>
<evidence type="ECO:0000313" key="11">
    <source>
        <dbReference type="Proteomes" id="UP001139347"/>
    </source>
</evidence>
<dbReference type="EC" id="2.7.13.3" evidence="2"/>
<evidence type="ECO:0000256" key="6">
    <source>
        <dbReference type="ARBA" id="ARBA00022840"/>
    </source>
</evidence>
<dbReference type="InterPro" id="IPR036890">
    <property type="entry name" value="HATPase_C_sf"/>
</dbReference>
<dbReference type="InterPro" id="IPR004358">
    <property type="entry name" value="Sig_transdc_His_kin-like_C"/>
</dbReference>
<evidence type="ECO:0000256" key="5">
    <source>
        <dbReference type="ARBA" id="ARBA00022777"/>
    </source>
</evidence>
<keyword evidence="5 10" id="KW-0418">Kinase</keyword>
<evidence type="ECO:0000313" key="10">
    <source>
        <dbReference type="EMBL" id="MCJ8010847.1"/>
    </source>
</evidence>
<dbReference type="GO" id="GO:0016020">
    <property type="term" value="C:membrane"/>
    <property type="evidence" value="ECO:0007669"/>
    <property type="project" value="InterPro"/>
</dbReference>
<comment type="caution">
    <text evidence="10">The sequence shown here is derived from an EMBL/GenBank/DDBJ whole genome shotgun (WGS) entry which is preliminary data.</text>
</comment>
<keyword evidence="6" id="KW-0067">ATP-binding</keyword>
<keyword evidence="8" id="KW-0812">Transmembrane</keyword>
<dbReference type="PROSITE" id="PS50109">
    <property type="entry name" value="HIS_KIN"/>
    <property type="match status" value="1"/>
</dbReference>
<dbReference type="RefSeq" id="WP_244720171.1">
    <property type="nucleotide sequence ID" value="NZ_JALIRP010000001.1"/>
</dbReference>
<dbReference type="InterPro" id="IPR010559">
    <property type="entry name" value="Sig_transdc_His_kin_internal"/>
</dbReference>
<keyword evidence="8" id="KW-0472">Membrane</keyword>
<keyword evidence="3" id="KW-0808">Transferase</keyword>
<reference evidence="10" key="1">
    <citation type="submission" date="2022-04" db="EMBL/GenBank/DDBJ databases">
        <title>Paenibacillus mangrovi sp. nov., a novel endophytic bacterium isolated from bark of Kandelia candel.</title>
        <authorList>
            <person name="Tuo L."/>
        </authorList>
    </citation>
    <scope>NUCLEOTIDE SEQUENCE</scope>
    <source>
        <strain evidence="10">KQZ6P-2</strain>
    </source>
</reference>
<dbReference type="Pfam" id="PF06580">
    <property type="entry name" value="His_kinase"/>
    <property type="match status" value="1"/>
</dbReference>
<evidence type="ECO:0000256" key="3">
    <source>
        <dbReference type="ARBA" id="ARBA00022679"/>
    </source>
</evidence>
<dbReference type="Proteomes" id="UP001139347">
    <property type="component" value="Unassembled WGS sequence"/>
</dbReference>
<keyword evidence="4" id="KW-0547">Nucleotide-binding</keyword>
<evidence type="ECO:0000256" key="1">
    <source>
        <dbReference type="ARBA" id="ARBA00000085"/>
    </source>
</evidence>
<feature type="transmembrane region" description="Helical" evidence="8">
    <location>
        <begin position="274"/>
        <end position="297"/>
    </location>
</feature>
<evidence type="ECO:0000259" key="9">
    <source>
        <dbReference type="PROSITE" id="PS50109"/>
    </source>
</evidence>
<dbReference type="InterPro" id="IPR003594">
    <property type="entry name" value="HATPase_dom"/>
</dbReference>
<dbReference type="InterPro" id="IPR005467">
    <property type="entry name" value="His_kinase_dom"/>
</dbReference>
<dbReference type="SUPFAM" id="SSF55874">
    <property type="entry name" value="ATPase domain of HSP90 chaperone/DNA topoisomerase II/histidine kinase"/>
    <property type="match status" value="1"/>
</dbReference>
<keyword evidence="8" id="KW-1133">Transmembrane helix</keyword>
<dbReference type="EMBL" id="JALIRP010000001">
    <property type="protein sequence ID" value="MCJ8010847.1"/>
    <property type="molecule type" value="Genomic_DNA"/>
</dbReference>
<dbReference type="AlphaFoldDB" id="A0A9X2B3R3"/>
<sequence>MTLKKRIFIIFIFSSLVPFICISIFSYYTIFSIMTNRVEAGIRSNLKQVTLSLENTLNSLNHISQQFAYGGTIVRELDELLRTEEPFQRMKLQHQFKSKLNLITFTNPDIGLTMYYFEKDQMYQFENLPVKYSFSPEKLPLFAQYYGISYYGPHESFNRLDNKYVVSALRKVDFPGRDDVYIYIESGFQLLQNMFGSNDSSNNLYHVLLDNSGRITYSEIPQLFRTGTIFPEFSEGGSSGYNKDHYWYKQASDQGWSVVSVIAEADFNKEVNRWLLQIVLFSLLFLGVTLGLAWLLWKMVYRPLSQFQTEIKTLSKERSKPGFEQTRIPEFDYLLRQFQNMKKQTWELFNEVRDKEKQRVDLEVEKLLYQINPHFLMNTLDTAHWLAVMNGQQEIDRLIQSLNKLLYYNLGKMGKPSTIEEEIDAIKQYLALQQIRYDFQFDVRIYADEEVLKKQVPRFILQPLVENSLYHGLYDEGYILVDVRSLNRGIQIAIHDNGSGMSEETIHKLLNSKSAEQQKVGMGIGMNYVKRTIESRYQDRACLEIKSEIGNGTSIYLTLPIEEVGERND</sequence>
<dbReference type="GO" id="GO:0000155">
    <property type="term" value="F:phosphorelay sensor kinase activity"/>
    <property type="evidence" value="ECO:0007669"/>
    <property type="project" value="InterPro"/>
</dbReference>
<organism evidence="10 11">
    <name type="scientific">Paenibacillus mangrovi</name>
    <dbReference type="NCBI Taxonomy" id="2931978"/>
    <lineage>
        <taxon>Bacteria</taxon>
        <taxon>Bacillati</taxon>
        <taxon>Bacillota</taxon>
        <taxon>Bacilli</taxon>
        <taxon>Bacillales</taxon>
        <taxon>Paenibacillaceae</taxon>
        <taxon>Paenibacillus</taxon>
    </lineage>
</organism>
<gene>
    <name evidence="10" type="ORF">MUG84_03690</name>
</gene>
<protein>
    <recommendedName>
        <fullName evidence="2">histidine kinase</fullName>
        <ecNumber evidence="2">2.7.13.3</ecNumber>
    </recommendedName>
</protein>
<evidence type="ECO:0000256" key="2">
    <source>
        <dbReference type="ARBA" id="ARBA00012438"/>
    </source>
</evidence>
<dbReference type="PANTHER" id="PTHR34220:SF7">
    <property type="entry name" value="SENSOR HISTIDINE KINASE YPDA"/>
    <property type="match status" value="1"/>
</dbReference>
<comment type="catalytic activity">
    <reaction evidence="1">
        <text>ATP + protein L-histidine = ADP + protein N-phospho-L-histidine.</text>
        <dbReference type="EC" id="2.7.13.3"/>
    </reaction>
</comment>
<evidence type="ECO:0000256" key="4">
    <source>
        <dbReference type="ARBA" id="ARBA00022741"/>
    </source>
</evidence>
<dbReference type="GO" id="GO:0005524">
    <property type="term" value="F:ATP binding"/>
    <property type="evidence" value="ECO:0007669"/>
    <property type="project" value="UniProtKB-KW"/>
</dbReference>
<dbReference type="Pfam" id="PF02518">
    <property type="entry name" value="HATPase_c"/>
    <property type="match status" value="1"/>
</dbReference>
<keyword evidence="7" id="KW-0902">Two-component regulatory system</keyword>
<name>A0A9X2B3R3_9BACL</name>
<accession>A0A9X2B3R3</accession>
<evidence type="ECO:0000256" key="8">
    <source>
        <dbReference type="SAM" id="Phobius"/>
    </source>
</evidence>
<feature type="transmembrane region" description="Helical" evidence="8">
    <location>
        <begin position="7"/>
        <end position="28"/>
    </location>
</feature>
<keyword evidence="11" id="KW-1185">Reference proteome</keyword>
<evidence type="ECO:0000256" key="7">
    <source>
        <dbReference type="ARBA" id="ARBA00023012"/>
    </source>
</evidence>
<feature type="domain" description="Histidine kinase" evidence="9">
    <location>
        <begin position="460"/>
        <end position="563"/>
    </location>
</feature>